<organism evidence="2 3">
    <name type="scientific">Merismopedia glauca CCAP 1448/3</name>
    <dbReference type="NCBI Taxonomy" id="1296344"/>
    <lineage>
        <taxon>Bacteria</taxon>
        <taxon>Bacillati</taxon>
        <taxon>Cyanobacteriota</taxon>
        <taxon>Cyanophyceae</taxon>
        <taxon>Synechococcales</taxon>
        <taxon>Merismopediaceae</taxon>
        <taxon>Merismopedia</taxon>
    </lineage>
</organism>
<dbReference type="SUPFAM" id="SSF51161">
    <property type="entry name" value="Trimeric LpxA-like enzymes"/>
    <property type="match status" value="1"/>
</dbReference>
<name>A0A2T1C6W1_9CYAN</name>
<reference evidence="2 3" key="2">
    <citation type="submission" date="2018-03" db="EMBL/GenBank/DDBJ databases">
        <title>The ancient ancestry and fast evolution of plastids.</title>
        <authorList>
            <person name="Moore K.R."/>
            <person name="Magnabosco C."/>
            <person name="Momper L."/>
            <person name="Gold D.A."/>
            <person name="Bosak T."/>
            <person name="Fournier G.P."/>
        </authorList>
    </citation>
    <scope>NUCLEOTIDE SEQUENCE [LARGE SCALE GENOMIC DNA]</scope>
    <source>
        <strain evidence="2 3">CCAP 1448/3</strain>
    </source>
</reference>
<evidence type="ECO:0008006" key="4">
    <source>
        <dbReference type="Google" id="ProtNLM"/>
    </source>
</evidence>
<evidence type="ECO:0000256" key="1">
    <source>
        <dbReference type="SAM" id="MobiDB-lite"/>
    </source>
</evidence>
<evidence type="ECO:0000313" key="3">
    <source>
        <dbReference type="Proteomes" id="UP000238762"/>
    </source>
</evidence>
<dbReference type="EMBL" id="PVWJ01000020">
    <property type="protein sequence ID" value="PSB03976.1"/>
    <property type="molecule type" value="Genomic_DNA"/>
</dbReference>
<dbReference type="OrthoDB" id="481965at2"/>
<dbReference type="Proteomes" id="UP000238762">
    <property type="component" value="Unassembled WGS sequence"/>
</dbReference>
<keyword evidence="3" id="KW-1185">Reference proteome</keyword>
<proteinExistence type="predicted"/>
<protein>
    <recommendedName>
        <fullName evidence="4">Transferase</fullName>
    </recommendedName>
</protein>
<accession>A0A2T1C6W1</accession>
<dbReference type="InterPro" id="IPR011004">
    <property type="entry name" value="Trimer_LpxA-like_sf"/>
</dbReference>
<dbReference type="GO" id="GO:0043886">
    <property type="term" value="F:structural constituent of carboxysome shell"/>
    <property type="evidence" value="ECO:0007669"/>
    <property type="project" value="UniProtKB-ARBA"/>
</dbReference>
<feature type="compositionally biased region" description="Polar residues" evidence="1">
    <location>
        <begin position="205"/>
        <end position="225"/>
    </location>
</feature>
<dbReference type="AlphaFoldDB" id="A0A2T1C6W1"/>
<feature type="region of interest" description="Disordered" evidence="1">
    <location>
        <begin position="160"/>
        <end position="225"/>
    </location>
</feature>
<reference evidence="2 3" key="1">
    <citation type="submission" date="2018-02" db="EMBL/GenBank/DDBJ databases">
        <authorList>
            <person name="Cohen D.B."/>
            <person name="Kent A.D."/>
        </authorList>
    </citation>
    <scope>NUCLEOTIDE SEQUENCE [LARGE SCALE GENOMIC DNA]</scope>
    <source>
        <strain evidence="2 3">CCAP 1448/3</strain>
    </source>
</reference>
<sequence>MHLPPLRLHQGFQTYTSGDVRIDPSAAIAPGTILQAEGDYHIEIAAGVCIGAGAILHAVEGSIKIETGVALGAGVLIVGAVTIGANACVGSLTTVWNQNVSSGQVIPPGSLLAPLGREVPELERSPIPASVVEPEPKITRNIIEKVSVAVSEIQEIVTTRPEPVNSTSLNNSSDTSNVGDRKPKVYGQDKLNQMLESLFPHRNALKQTLPSQDYQEPPTSDTLGS</sequence>
<dbReference type="GO" id="GO:0031470">
    <property type="term" value="C:carboxysome"/>
    <property type="evidence" value="ECO:0007669"/>
    <property type="project" value="UniProtKB-ARBA"/>
</dbReference>
<dbReference type="RefSeq" id="WP_106287732.1">
    <property type="nucleotide sequence ID" value="NZ_CAWNTC010000229.1"/>
</dbReference>
<comment type="caution">
    <text evidence="2">The sequence shown here is derived from an EMBL/GenBank/DDBJ whole genome shotgun (WGS) entry which is preliminary data.</text>
</comment>
<gene>
    <name evidence="2" type="ORF">C7B64_05910</name>
</gene>
<evidence type="ECO:0000313" key="2">
    <source>
        <dbReference type="EMBL" id="PSB03976.1"/>
    </source>
</evidence>
<dbReference type="Gene3D" id="2.160.10.10">
    <property type="entry name" value="Hexapeptide repeat proteins"/>
    <property type="match status" value="1"/>
</dbReference>
<feature type="compositionally biased region" description="Low complexity" evidence="1">
    <location>
        <begin position="165"/>
        <end position="177"/>
    </location>
</feature>